<organism evidence="1 2">
    <name type="scientific">Aedes albopictus</name>
    <name type="common">Asian tiger mosquito</name>
    <name type="synonym">Stegomyia albopicta</name>
    <dbReference type="NCBI Taxonomy" id="7160"/>
    <lineage>
        <taxon>Eukaryota</taxon>
        <taxon>Metazoa</taxon>
        <taxon>Ecdysozoa</taxon>
        <taxon>Arthropoda</taxon>
        <taxon>Hexapoda</taxon>
        <taxon>Insecta</taxon>
        <taxon>Pterygota</taxon>
        <taxon>Neoptera</taxon>
        <taxon>Endopterygota</taxon>
        <taxon>Diptera</taxon>
        <taxon>Nematocera</taxon>
        <taxon>Culicoidea</taxon>
        <taxon>Culicidae</taxon>
        <taxon>Culicinae</taxon>
        <taxon>Aedini</taxon>
        <taxon>Aedes</taxon>
        <taxon>Stegomyia</taxon>
    </lineage>
</organism>
<dbReference type="Proteomes" id="UP000069940">
    <property type="component" value="Unassembled WGS sequence"/>
</dbReference>
<dbReference type="RefSeq" id="XP_029716730.1">
    <property type="nucleotide sequence ID" value="XM_029860870.2"/>
</dbReference>
<protein>
    <submittedName>
        <fullName evidence="1">Uncharacterized protein</fullName>
    </submittedName>
</protein>
<proteinExistence type="predicted"/>
<evidence type="ECO:0000313" key="2">
    <source>
        <dbReference type="Proteomes" id="UP000069940"/>
    </source>
</evidence>
<dbReference type="Gene3D" id="3.30.420.40">
    <property type="match status" value="1"/>
</dbReference>
<accession>A0ABM1XIL9</accession>
<dbReference type="GeneID" id="115260036"/>
<sequence>MWVKALDMVQDRLVVQGGDLSGGDRQWTDTAFRFPVLVAESSAKRWRKQTVAGRKRYTLWCETIPSVEQVLQSERDGAGQISAKVQISTSDEIWALVKSQMLTRKAFAAEVAFSFSENTRIMANDGASANKSILRIWRIQRPGVHLVNDGSSPGKSCLSSQARAGGTLCQGRRQGDT</sequence>
<reference evidence="1" key="2">
    <citation type="submission" date="2025-05" db="UniProtKB">
        <authorList>
            <consortium name="EnsemblMetazoa"/>
        </authorList>
    </citation>
    <scope>IDENTIFICATION</scope>
    <source>
        <strain evidence="1">Foshan</strain>
    </source>
</reference>
<dbReference type="EnsemblMetazoa" id="AALFPA23_000023.R30">
    <property type="protein sequence ID" value="AALFPA23_000023.P30"/>
    <property type="gene ID" value="AALFPA23_000023"/>
</dbReference>
<keyword evidence="2" id="KW-1185">Reference proteome</keyword>
<evidence type="ECO:0000313" key="1">
    <source>
        <dbReference type="EnsemblMetazoa" id="AALFPA23_000023.P30"/>
    </source>
</evidence>
<name>A0ABM1XIL9_AEDAL</name>
<reference evidence="2" key="1">
    <citation type="journal article" date="2015" name="Proc. Natl. Acad. Sci. U.S.A.">
        <title>Genome sequence of the Asian Tiger mosquito, Aedes albopictus, reveals insights into its biology, genetics, and evolution.</title>
        <authorList>
            <person name="Chen X.G."/>
            <person name="Jiang X."/>
            <person name="Gu J."/>
            <person name="Xu M."/>
            <person name="Wu Y."/>
            <person name="Deng Y."/>
            <person name="Zhang C."/>
            <person name="Bonizzoni M."/>
            <person name="Dermauw W."/>
            <person name="Vontas J."/>
            <person name="Armbruster P."/>
            <person name="Huang X."/>
            <person name="Yang Y."/>
            <person name="Zhang H."/>
            <person name="He W."/>
            <person name="Peng H."/>
            <person name="Liu Y."/>
            <person name="Wu K."/>
            <person name="Chen J."/>
            <person name="Lirakis M."/>
            <person name="Topalis P."/>
            <person name="Van Leeuwen T."/>
            <person name="Hall A.B."/>
            <person name="Jiang X."/>
            <person name="Thorpe C."/>
            <person name="Mueller R.L."/>
            <person name="Sun C."/>
            <person name="Waterhouse R.M."/>
            <person name="Yan G."/>
            <person name="Tu Z.J."/>
            <person name="Fang X."/>
            <person name="James A.A."/>
        </authorList>
    </citation>
    <scope>NUCLEOTIDE SEQUENCE [LARGE SCALE GENOMIC DNA]</scope>
    <source>
        <strain evidence="2">Foshan</strain>
    </source>
</reference>